<comment type="caution">
    <text evidence="8">The sequence shown here is derived from an EMBL/GenBank/DDBJ whole genome shotgun (WGS) entry which is preliminary data.</text>
</comment>
<evidence type="ECO:0000313" key="8">
    <source>
        <dbReference type="EMBL" id="EFC05458.1"/>
    </source>
</evidence>
<dbReference type="Pfam" id="PF14527">
    <property type="entry name" value="LAGLIDADG_WhiA"/>
    <property type="match status" value="1"/>
</dbReference>
<comment type="function">
    <text evidence="4">Involved in cell division and chromosome segregation.</text>
</comment>
<evidence type="ECO:0000256" key="4">
    <source>
        <dbReference type="HAMAP-Rule" id="MF_01420"/>
    </source>
</evidence>
<dbReference type="InterPro" id="IPR023054">
    <property type="entry name" value="Sporulation_regulator_WhiA_C"/>
</dbReference>
<keyword evidence="2 4" id="KW-0238">DNA-binding</keyword>
<name>D2MPN8_9FIRM</name>
<evidence type="ECO:0000259" key="6">
    <source>
        <dbReference type="Pfam" id="PF10298"/>
    </source>
</evidence>
<dbReference type="NCBIfam" id="TIGR00647">
    <property type="entry name" value="DNA_bind_WhiA"/>
    <property type="match status" value="1"/>
</dbReference>
<dbReference type="RefSeq" id="WP_006627351.1">
    <property type="nucleotide sequence ID" value="NZ_ADFR01000013.1"/>
</dbReference>
<dbReference type="OrthoDB" id="401278at2"/>
<keyword evidence="9" id="KW-1185">Reference proteome</keyword>
<evidence type="ECO:0000256" key="2">
    <source>
        <dbReference type="ARBA" id="ARBA00023125"/>
    </source>
</evidence>
<dbReference type="InterPro" id="IPR018478">
    <property type="entry name" value="Sporu_reg_WhiA_N_dom"/>
</dbReference>
<evidence type="ECO:0000259" key="7">
    <source>
        <dbReference type="Pfam" id="PF14527"/>
    </source>
</evidence>
<sequence>MSFATEVKAEVAAKKMEEKDGRACLSSLLQLCSSLVLSNGELHLVVSTENAAVARMIVRLIKEIYQAQVELFIKRKMNLKKNMVYGLRVHTQAKLLLEDLGLWSSRGLLEKPLAKMVSTTSQIRAYLAGCFLASGSINHPEKSSYHLEISTNSQTHAEFVQAQMKKFYIHAKMIHRRNKWVVYVKTAEKIADFLRLIEADEAVMNYENIRLSRDFSNSITRLNNMDVANEVKSQNAAMKQLEDIHLLEQRGIMVDQKLADVIRLRKKYPESSLAELCLLYEQETGIAISKSGMKHRFVKIRELVQNHL</sequence>
<dbReference type="Proteomes" id="UP000005017">
    <property type="component" value="Unassembled WGS sequence"/>
</dbReference>
<evidence type="ECO:0000256" key="1">
    <source>
        <dbReference type="ARBA" id="ARBA00022618"/>
    </source>
</evidence>
<dbReference type="EMBL" id="ADFR01000013">
    <property type="protein sequence ID" value="EFC05458.1"/>
    <property type="molecule type" value="Genomic_DNA"/>
</dbReference>
<gene>
    <name evidence="4" type="primary">whiA</name>
    <name evidence="8" type="ORF">HMPREF9013_1163</name>
</gene>
<dbReference type="InterPro" id="IPR039518">
    <property type="entry name" value="WhiA_LAGLIDADG_dom"/>
</dbReference>
<keyword evidence="3 4" id="KW-0131">Cell cycle</keyword>
<dbReference type="Gene3D" id="3.10.28.10">
    <property type="entry name" value="Homing endonucleases"/>
    <property type="match status" value="1"/>
</dbReference>
<dbReference type="STRING" id="679192.HMPREF9013_1163"/>
<dbReference type="GO" id="GO:0003677">
    <property type="term" value="F:DNA binding"/>
    <property type="evidence" value="ECO:0007669"/>
    <property type="project" value="UniProtKB-UniRule"/>
</dbReference>
<dbReference type="InterPro" id="IPR027434">
    <property type="entry name" value="Homing_endonucl"/>
</dbReference>
<dbReference type="Pfam" id="PF10298">
    <property type="entry name" value="WhiA_N"/>
    <property type="match status" value="1"/>
</dbReference>
<dbReference type="PANTHER" id="PTHR37307:SF1">
    <property type="entry name" value="CELL DIVISION PROTEIN WHIA-RELATED"/>
    <property type="match status" value="1"/>
</dbReference>
<dbReference type="InterPro" id="IPR003802">
    <property type="entry name" value="Sporulation_regulator_WhiA"/>
</dbReference>
<dbReference type="HAMAP" id="MF_01420">
    <property type="entry name" value="HTH_type_WhiA"/>
    <property type="match status" value="1"/>
</dbReference>
<keyword evidence="1 4" id="KW-0132">Cell division</keyword>
<evidence type="ECO:0000313" key="9">
    <source>
        <dbReference type="Proteomes" id="UP000005017"/>
    </source>
</evidence>
<dbReference type="GO" id="GO:0051301">
    <property type="term" value="P:cell division"/>
    <property type="evidence" value="ECO:0007669"/>
    <property type="project" value="UniProtKB-UniRule"/>
</dbReference>
<feature type="domain" description="WhiA LAGLIDADG-like" evidence="7">
    <location>
        <begin position="124"/>
        <end position="215"/>
    </location>
</feature>
<dbReference type="PANTHER" id="PTHR37307">
    <property type="entry name" value="CELL DIVISION PROTEIN WHIA-RELATED"/>
    <property type="match status" value="1"/>
</dbReference>
<evidence type="ECO:0000256" key="3">
    <source>
        <dbReference type="ARBA" id="ARBA00023306"/>
    </source>
</evidence>
<feature type="domain" description="Sporulation regulator WhiA C-terminal" evidence="5">
    <location>
        <begin position="219"/>
        <end position="303"/>
    </location>
</feature>
<protein>
    <recommendedName>
        <fullName evidence="4">Probable cell division protein WhiA</fullName>
    </recommendedName>
</protein>
<evidence type="ECO:0000259" key="5">
    <source>
        <dbReference type="Pfam" id="PF02650"/>
    </source>
</evidence>
<dbReference type="eggNOG" id="COG1481">
    <property type="taxonomic scope" value="Bacteria"/>
</dbReference>
<dbReference type="AlphaFoldDB" id="D2MPN8"/>
<comment type="similarity">
    <text evidence="4">Belongs to the WhiA family.</text>
</comment>
<dbReference type="SUPFAM" id="SSF55608">
    <property type="entry name" value="Homing endonucleases"/>
    <property type="match status" value="1"/>
</dbReference>
<dbReference type="GO" id="GO:0043937">
    <property type="term" value="P:regulation of sporulation"/>
    <property type="evidence" value="ECO:0007669"/>
    <property type="project" value="InterPro"/>
</dbReference>
<accession>D2MPN8</accession>
<feature type="domain" description="Sporulation transcription regulator WhiA N-terminal" evidence="6">
    <location>
        <begin position="21"/>
        <end position="103"/>
    </location>
</feature>
<organism evidence="8 9">
    <name type="scientific">Bulleidia extructa W1219</name>
    <dbReference type="NCBI Taxonomy" id="679192"/>
    <lineage>
        <taxon>Bacteria</taxon>
        <taxon>Bacillati</taxon>
        <taxon>Bacillota</taxon>
        <taxon>Erysipelotrichia</taxon>
        <taxon>Erysipelotrichales</taxon>
        <taxon>Erysipelotrichaceae</taxon>
        <taxon>Bulleidia</taxon>
    </lineage>
</organism>
<dbReference type="Pfam" id="PF02650">
    <property type="entry name" value="HTH_WhiA"/>
    <property type="match status" value="1"/>
</dbReference>
<proteinExistence type="inferred from homology"/>
<reference evidence="9" key="1">
    <citation type="submission" date="2009-12" db="EMBL/GenBank/DDBJ databases">
        <title>Sequence of Clostridiales genomosp. BVAB3 str. UPII9-5.</title>
        <authorList>
            <person name="Madupu R."/>
            <person name="Durkin A.S."/>
            <person name="Torralba M."/>
            <person name="Methe B."/>
            <person name="Sutton G.G."/>
            <person name="Strausberg R.L."/>
            <person name="Nelson K.E."/>
        </authorList>
    </citation>
    <scope>NUCLEOTIDE SEQUENCE [LARGE SCALE GENOMIC DNA]</scope>
    <source>
        <strain evidence="9">W1219</strain>
    </source>
</reference>